<proteinExistence type="predicted"/>
<protein>
    <submittedName>
        <fullName evidence="2">Uncharacterized protein</fullName>
    </submittedName>
</protein>
<keyword evidence="1" id="KW-0812">Transmembrane</keyword>
<keyword evidence="1" id="KW-0472">Membrane</keyword>
<evidence type="ECO:0000313" key="3">
    <source>
        <dbReference type="Proteomes" id="UP000247973"/>
    </source>
</evidence>
<dbReference type="AlphaFoldDB" id="A0A2V3PWC7"/>
<feature type="transmembrane region" description="Helical" evidence="1">
    <location>
        <begin position="7"/>
        <end position="25"/>
    </location>
</feature>
<keyword evidence="1" id="KW-1133">Transmembrane helix</keyword>
<dbReference type="EMBL" id="QICL01000001">
    <property type="protein sequence ID" value="PXV69094.1"/>
    <property type="molecule type" value="Genomic_DNA"/>
</dbReference>
<gene>
    <name evidence="2" type="ORF">CLV62_101363</name>
</gene>
<accession>A0A2V3PWC7</accession>
<reference evidence="2 3" key="1">
    <citation type="submission" date="2018-03" db="EMBL/GenBank/DDBJ databases">
        <title>Genomic Encyclopedia of Archaeal and Bacterial Type Strains, Phase II (KMG-II): from individual species to whole genera.</title>
        <authorList>
            <person name="Goeker M."/>
        </authorList>
    </citation>
    <scope>NUCLEOTIDE SEQUENCE [LARGE SCALE GENOMIC DNA]</scope>
    <source>
        <strain evidence="2 3">DSM 100214</strain>
    </source>
</reference>
<keyword evidence="3" id="KW-1185">Reference proteome</keyword>
<evidence type="ECO:0000256" key="1">
    <source>
        <dbReference type="SAM" id="Phobius"/>
    </source>
</evidence>
<dbReference type="NCBIfam" id="NF047539">
    <property type="entry name" value="XAC2610_fam"/>
    <property type="match status" value="1"/>
</dbReference>
<organism evidence="2 3">
    <name type="scientific">Dysgonomonas alginatilytica</name>
    <dbReference type="NCBI Taxonomy" id="1605892"/>
    <lineage>
        <taxon>Bacteria</taxon>
        <taxon>Pseudomonadati</taxon>
        <taxon>Bacteroidota</taxon>
        <taxon>Bacteroidia</taxon>
        <taxon>Bacteroidales</taxon>
        <taxon>Dysgonomonadaceae</taxon>
        <taxon>Dysgonomonas</taxon>
    </lineage>
</organism>
<dbReference type="Proteomes" id="UP000247973">
    <property type="component" value="Unassembled WGS sequence"/>
</dbReference>
<evidence type="ECO:0000313" key="2">
    <source>
        <dbReference type="EMBL" id="PXV69094.1"/>
    </source>
</evidence>
<comment type="caution">
    <text evidence="2">The sequence shown here is derived from an EMBL/GenBank/DDBJ whole genome shotgun (WGS) entry which is preliminary data.</text>
</comment>
<name>A0A2V3PWC7_9BACT</name>
<dbReference type="InterPro" id="IPR058087">
    <property type="entry name" value="XAC2610_dom"/>
</dbReference>
<sequence>MEITPKYMNRLIVSFIFFSLSWIMFSQVTFVTDSFSDHYYGKVYVADTTEILSPGWIAIYKKGTDKELIRVEAEDLAVSYTNNSVEVNVKELPYGEQSVIMYEDFNFDGIKDFAIQDGQNSCYHGPSYQIYLAEKGQFVFSDEFTSLAQNYCGMFGVSSEDKQLYTMTKSGCCWHQFARFDVVQNKPREVYRLEEGIDFSIPQFFNTTIFEWNGKKLVETSSVRNLSVDIKDCLFSFDIPAKKKKVVLFNSDEYITYAFLNEFNEVEYFYPNDKDTASFELTTRNESDTLRFSTKDAQYIIYNTDTKVGIKVITKGKIYDMPGDVYSRESGRMFYLFDYGLVNLRGEDLRKWLPALSD</sequence>